<accession>A0A6J5US87</accession>
<feature type="region of interest" description="Disordered" evidence="1">
    <location>
        <begin position="1"/>
        <end position="30"/>
    </location>
</feature>
<feature type="compositionally biased region" description="Basic and acidic residues" evidence="1">
    <location>
        <begin position="10"/>
        <end position="19"/>
    </location>
</feature>
<proteinExistence type="predicted"/>
<reference evidence="2 3" key="1">
    <citation type="submission" date="2020-05" db="EMBL/GenBank/DDBJ databases">
        <authorList>
            <person name="Campoy J."/>
            <person name="Schneeberger K."/>
            <person name="Spophaly S."/>
        </authorList>
    </citation>
    <scope>NUCLEOTIDE SEQUENCE [LARGE SCALE GENOMIC DNA]</scope>
    <source>
        <strain evidence="2">PruArmRojPasFocal</strain>
    </source>
</reference>
<organism evidence="2 3">
    <name type="scientific">Prunus armeniaca</name>
    <name type="common">Apricot</name>
    <name type="synonym">Armeniaca vulgaris</name>
    <dbReference type="NCBI Taxonomy" id="36596"/>
    <lineage>
        <taxon>Eukaryota</taxon>
        <taxon>Viridiplantae</taxon>
        <taxon>Streptophyta</taxon>
        <taxon>Embryophyta</taxon>
        <taxon>Tracheophyta</taxon>
        <taxon>Spermatophyta</taxon>
        <taxon>Magnoliopsida</taxon>
        <taxon>eudicotyledons</taxon>
        <taxon>Gunneridae</taxon>
        <taxon>Pentapetalae</taxon>
        <taxon>rosids</taxon>
        <taxon>fabids</taxon>
        <taxon>Rosales</taxon>
        <taxon>Rosaceae</taxon>
        <taxon>Amygdaloideae</taxon>
        <taxon>Amygdaleae</taxon>
        <taxon>Prunus</taxon>
    </lineage>
</organism>
<dbReference type="AlphaFoldDB" id="A0A6J5US87"/>
<dbReference type="Pfam" id="PF07893">
    <property type="entry name" value="DUF1668"/>
    <property type="match status" value="1"/>
</dbReference>
<dbReference type="EMBL" id="CAEKDK010000005">
    <property type="protein sequence ID" value="CAB4279419.1"/>
    <property type="molecule type" value="Genomic_DNA"/>
</dbReference>
<dbReference type="InterPro" id="IPR012871">
    <property type="entry name" value="DUF1668_ORYSA"/>
</dbReference>
<dbReference type="InterPro" id="IPR015915">
    <property type="entry name" value="Kelch-typ_b-propeller"/>
</dbReference>
<dbReference type="SUPFAM" id="SSF117281">
    <property type="entry name" value="Kelch motif"/>
    <property type="match status" value="1"/>
</dbReference>
<evidence type="ECO:0000313" key="3">
    <source>
        <dbReference type="Proteomes" id="UP000507222"/>
    </source>
</evidence>
<protein>
    <submittedName>
        <fullName evidence="2">Uncharacterized protein</fullName>
    </submittedName>
</protein>
<name>A0A6J5US87_PRUAR</name>
<dbReference type="Proteomes" id="UP000507222">
    <property type="component" value="Unassembled WGS sequence"/>
</dbReference>
<sequence>MGDGELSTRTLRENRDGEISGRTGQDIEDGEISSEKLVDLTKSMSEQLRSLQRSRPETAAIPNSTVDKAVNPYPSLPRNHASMIVDPEVAIRSVYLFVCFGSEELTNAIYEVKFKHGGVASEPLVVELVNRFCEGEKNENVGMRGAVRIFHLSNLYVPTKDGGYIIDTKTMSRSSSFPPTLGYKSVPIFVSAYDKLYCLASPFSISPILEPSFERFDPDTNMWEKMPPYPFYNDYEIRMNITGYAVCYGVILFSLCNIRENNFDVVAFHVGRKQWKPVEVDDSVYNAPFQGRAVVVGKTIYSLHQGEVIAFSLGLDKDDNGGVVYNLNQLFVLQGLEVADPLFAFDMCWSEYLVHLGNNDFFHVKTECGNDTVPYLRITTFQIVVGEGGRHMIKTIHSNVHSLDLEDVEWFNLLFCFTVECKDYEPTEEESVTSMNQPKQVETSLDDNCSVVKQRRMAKKEARRGIAARKMIRNFETGRWEVGCRAS</sequence>
<evidence type="ECO:0000256" key="1">
    <source>
        <dbReference type="SAM" id="MobiDB-lite"/>
    </source>
</evidence>
<evidence type="ECO:0000313" key="2">
    <source>
        <dbReference type="EMBL" id="CAB4279419.1"/>
    </source>
</evidence>
<gene>
    <name evidence="2" type="ORF">CURHAP_LOCUS31674</name>
</gene>